<feature type="compositionally biased region" description="Basic residues" evidence="1">
    <location>
        <begin position="8"/>
        <end position="26"/>
    </location>
</feature>
<feature type="compositionally biased region" description="Basic and acidic residues" evidence="1">
    <location>
        <begin position="189"/>
        <end position="198"/>
    </location>
</feature>
<comment type="caution">
    <text evidence="2">The sequence shown here is derived from an EMBL/GenBank/DDBJ whole genome shotgun (WGS) entry which is preliminary data.</text>
</comment>
<dbReference type="Proteomes" id="UP000783213">
    <property type="component" value="Unassembled WGS sequence"/>
</dbReference>
<dbReference type="EMBL" id="RCSX01000008">
    <property type="protein sequence ID" value="KAF7931628.1"/>
    <property type="molecule type" value="Genomic_DNA"/>
</dbReference>
<proteinExistence type="predicted"/>
<name>A0ABQ7IR39_9HELO</name>
<gene>
    <name evidence="2" type="ORF">EAE98_004364</name>
</gene>
<feature type="region of interest" description="Disordered" evidence="1">
    <location>
        <begin position="1"/>
        <end position="198"/>
    </location>
</feature>
<sequence length="198" mass="21058">MSELTEKQRKKARQTVKAHGISKPKAVKASTTLIGDGGDSSYIRNDNHPSPQPPGIPGTPHNDRGQSSTPGPSTIHDHPNLAPQNPSRSVPSSPLRSNQAPSRSARSQQPGMSASMARQSSDTGRPRSQDHTISTQHNSSRPPSAHSRASSGGAPPNDTASASQRGSSDSSRSHSSTVSFRDPFEYDSPENKKRLGRN</sequence>
<feature type="compositionally biased region" description="Polar residues" evidence="1">
    <location>
        <begin position="98"/>
        <end position="123"/>
    </location>
</feature>
<organism evidence="2 3">
    <name type="scientific">Botrytis deweyae</name>
    <dbReference type="NCBI Taxonomy" id="2478750"/>
    <lineage>
        <taxon>Eukaryota</taxon>
        <taxon>Fungi</taxon>
        <taxon>Dikarya</taxon>
        <taxon>Ascomycota</taxon>
        <taxon>Pezizomycotina</taxon>
        <taxon>Leotiomycetes</taxon>
        <taxon>Helotiales</taxon>
        <taxon>Sclerotiniaceae</taxon>
        <taxon>Botrytis</taxon>
    </lineage>
</organism>
<feature type="compositionally biased region" description="Low complexity" evidence="1">
    <location>
        <begin position="86"/>
        <end position="97"/>
    </location>
</feature>
<accession>A0ABQ7IR39</accession>
<evidence type="ECO:0000313" key="3">
    <source>
        <dbReference type="Proteomes" id="UP000783213"/>
    </source>
</evidence>
<dbReference type="RefSeq" id="XP_038811520.1">
    <property type="nucleotide sequence ID" value="XM_038951984.1"/>
</dbReference>
<reference evidence="2 3" key="1">
    <citation type="journal article" date="2020" name="Genome Biol. Evol.">
        <title>Comparative genomics of Sclerotiniaceae.</title>
        <authorList>
            <person name="Valero Jimenez C.A."/>
            <person name="Steentjes M."/>
            <person name="Scholten O.E."/>
            <person name="Van Kan J.A.L."/>
        </authorList>
    </citation>
    <scope>NUCLEOTIDE SEQUENCE [LARGE SCALE GENOMIC DNA]</scope>
    <source>
        <strain evidence="2 3">B1</strain>
    </source>
</reference>
<evidence type="ECO:0000256" key="1">
    <source>
        <dbReference type="SAM" id="MobiDB-lite"/>
    </source>
</evidence>
<dbReference type="GeneID" id="62231138"/>
<feature type="compositionally biased region" description="Low complexity" evidence="1">
    <location>
        <begin position="139"/>
        <end position="181"/>
    </location>
</feature>
<keyword evidence="3" id="KW-1185">Reference proteome</keyword>
<protein>
    <submittedName>
        <fullName evidence="2">Uncharacterized protein</fullName>
    </submittedName>
</protein>
<evidence type="ECO:0000313" key="2">
    <source>
        <dbReference type="EMBL" id="KAF7931628.1"/>
    </source>
</evidence>